<protein>
    <submittedName>
        <fullName evidence="8">Uncharacterized protein</fullName>
    </submittedName>
</protein>
<feature type="transmembrane region" description="Helical" evidence="7">
    <location>
        <begin position="12"/>
        <end position="29"/>
    </location>
</feature>
<comment type="caution">
    <text evidence="8">The sequence shown here is derived from an EMBL/GenBank/DDBJ whole genome shotgun (WGS) entry which is preliminary data.</text>
</comment>
<dbReference type="EMBL" id="JAODUO010000055">
    <property type="protein sequence ID" value="KAK2191258.1"/>
    <property type="molecule type" value="Genomic_DNA"/>
</dbReference>
<keyword evidence="4 7" id="KW-1133">Transmembrane helix</keyword>
<dbReference type="InterPro" id="IPR001734">
    <property type="entry name" value="Na/solute_symporter"/>
</dbReference>
<dbReference type="Gene3D" id="1.20.1730.10">
    <property type="entry name" value="Sodium/glucose cotransporter"/>
    <property type="match status" value="1"/>
</dbReference>
<keyword evidence="5 7" id="KW-0472">Membrane</keyword>
<reference evidence="8" key="1">
    <citation type="journal article" date="2023" name="Mol. Biol. Evol.">
        <title>Third-Generation Sequencing Reveals the Adaptive Role of the Epigenome in Three Deep-Sea Polychaetes.</title>
        <authorList>
            <person name="Perez M."/>
            <person name="Aroh O."/>
            <person name="Sun Y."/>
            <person name="Lan Y."/>
            <person name="Juniper S.K."/>
            <person name="Young C.R."/>
            <person name="Angers B."/>
            <person name="Qian P.Y."/>
        </authorList>
    </citation>
    <scope>NUCLEOTIDE SEQUENCE</scope>
    <source>
        <strain evidence="8">R07B-5</strain>
    </source>
</reference>
<evidence type="ECO:0000256" key="3">
    <source>
        <dbReference type="ARBA" id="ARBA00022692"/>
    </source>
</evidence>
<name>A0AAD9UIY5_RIDPI</name>
<evidence type="ECO:0000256" key="4">
    <source>
        <dbReference type="ARBA" id="ARBA00022989"/>
    </source>
</evidence>
<comment type="subcellular location">
    <subcellularLocation>
        <location evidence="1">Membrane</location>
        <topology evidence="1">Multi-pass membrane protein</topology>
    </subcellularLocation>
</comment>
<dbReference type="Pfam" id="PF00474">
    <property type="entry name" value="SSF"/>
    <property type="match status" value="1"/>
</dbReference>
<feature type="transmembrane region" description="Helical" evidence="7">
    <location>
        <begin position="41"/>
        <end position="64"/>
    </location>
</feature>
<dbReference type="PANTHER" id="PTHR11819">
    <property type="entry name" value="SOLUTE CARRIER FAMILY 5"/>
    <property type="match status" value="1"/>
</dbReference>
<dbReference type="InterPro" id="IPR038377">
    <property type="entry name" value="Na/Glc_symporter_sf"/>
</dbReference>
<organism evidence="8 9">
    <name type="scientific">Ridgeia piscesae</name>
    <name type="common">Tubeworm</name>
    <dbReference type="NCBI Taxonomy" id="27915"/>
    <lineage>
        <taxon>Eukaryota</taxon>
        <taxon>Metazoa</taxon>
        <taxon>Spiralia</taxon>
        <taxon>Lophotrochozoa</taxon>
        <taxon>Annelida</taxon>
        <taxon>Polychaeta</taxon>
        <taxon>Sedentaria</taxon>
        <taxon>Canalipalpata</taxon>
        <taxon>Sabellida</taxon>
        <taxon>Siboglinidae</taxon>
        <taxon>Ridgeia</taxon>
    </lineage>
</organism>
<evidence type="ECO:0000256" key="6">
    <source>
        <dbReference type="RuleBase" id="RU362091"/>
    </source>
</evidence>
<dbReference type="GO" id="GO:0005412">
    <property type="term" value="F:D-glucose:sodium symporter activity"/>
    <property type="evidence" value="ECO:0007669"/>
    <property type="project" value="TreeGrafter"/>
</dbReference>
<dbReference type="AlphaFoldDB" id="A0AAD9UIY5"/>
<accession>A0AAD9UIY5</accession>
<evidence type="ECO:0000313" key="8">
    <source>
        <dbReference type="EMBL" id="KAK2191258.1"/>
    </source>
</evidence>
<evidence type="ECO:0000256" key="7">
    <source>
        <dbReference type="SAM" id="Phobius"/>
    </source>
</evidence>
<dbReference type="PANTHER" id="PTHR11819:SF150">
    <property type="entry name" value="SODIUM_MYO-INOSITOL COTRANSPORTER"/>
    <property type="match status" value="1"/>
</dbReference>
<evidence type="ECO:0000256" key="1">
    <source>
        <dbReference type="ARBA" id="ARBA00004141"/>
    </source>
</evidence>
<sequence length="76" mass="8620">MTKRFGGQRIRMMLAVVSLVMYIFTKNSVDMYSGALFIKQAIGWNLYVSIALLLVMTVVSTLAGRWITLKMCLKII</sequence>
<gene>
    <name evidence="8" type="ORF">NP493_56g00028</name>
</gene>
<evidence type="ECO:0000256" key="2">
    <source>
        <dbReference type="ARBA" id="ARBA00006434"/>
    </source>
</evidence>
<evidence type="ECO:0000256" key="5">
    <source>
        <dbReference type="ARBA" id="ARBA00023136"/>
    </source>
</evidence>
<dbReference type="PROSITE" id="PS50283">
    <property type="entry name" value="NA_SOLUT_SYMP_3"/>
    <property type="match status" value="1"/>
</dbReference>
<dbReference type="GO" id="GO:0005886">
    <property type="term" value="C:plasma membrane"/>
    <property type="evidence" value="ECO:0007669"/>
    <property type="project" value="TreeGrafter"/>
</dbReference>
<evidence type="ECO:0000313" key="9">
    <source>
        <dbReference type="Proteomes" id="UP001209878"/>
    </source>
</evidence>
<proteinExistence type="inferred from homology"/>
<keyword evidence="3 7" id="KW-0812">Transmembrane</keyword>
<keyword evidence="9" id="KW-1185">Reference proteome</keyword>
<dbReference type="Proteomes" id="UP001209878">
    <property type="component" value="Unassembled WGS sequence"/>
</dbReference>
<comment type="similarity">
    <text evidence="2 6">Belongs to the sodium:solute symporter (SSF) (TC 2.A.21) family.</text>
</comment>